<proteinExistence type="predicted"/>
<organism evidence="1 2">
    <name type="scientific">Janibacter limosus</name>
    <dbReference type="NCBI Taxonomy" id="53458"/>
    <lineage>
        <taxon>Bacteria</taxon>
        <taxon>Bacillati</taxon>
        <taxon>Actinomycetota</taxon>
        <taxon>Actinomycetes</taxon>
        <taxon>Micrococcales</taxon>
        <taxon>Intrasporangiaceae</taxon>
        <taxon>Janibacter</taxon>
    </lineage>
</organism>
<evidence type="ECO:0000313" key="2">
    <source>
        <dbReference type="Proteomes" id="UP001059663"/>
    </source>
</evidence>
<gene>
    <name evidence="1" type="ORF">LP422_06295</name>
</gene>
<dbReference type="EMBL" id="CP087977">
    <property type="protein sequence ID" value="UUZ46503.1"/>
    <property type="molecule type" value="Genomic_DNA"/>
</dbReference>
<name>A0AC61U990_9MICO</name>
<reference evidence="1" key="1">
    <citation type="submission" date="2021-11" db="EMBL/GenBank/DDBJ databases">
        <title>Study of the species diversity of bacterial strains isolated from a unique natural object - Shulgan-Tash cave (Bashkiria).</title>
        <authorList>
            <person name="Sazanova A.L."/>
            <person name="Chirak E.R."/>
            <person name="Safronova V.I."/>
        </authorList>
    </citation>
    <scope>NUCLEOTIDE SEQUENCE</scope>
    <source>
        <strain evidence="1">P1</strain>
    </source>
</reference>
<evidence type="ECO:0000313" key="1">
    <source>
        <dbReference type="EMBL" id="UUZ46503.1"/>
    </source>
</evidence>
<sequence length="107" mass="11896">MPPDGLTVEDGLLGLVGRGMHRDVEGPGSLLVERCHHLRRRLRGSADRERQARGARARGWRGEGEQHQREDGDEAEDDRDELARGVRVGRRGRRGDGGCGVGHDWLL</sequence>
<accession>A0AC61U990</accession>
<protein>
    <submittedName>
        <fullName evidence="1">Uncharacterized protein</fullName>
    </submittedName>
</protein>
<dbReference type="Proteomes" id="UP001059663">
    <property type="component" value="Chromosome"/>
</dbReference>